<protein>
    <submittedName>
        <fullName evidence="2">Uncharacterized protein</fullName>
    </submittedName>
</protein>
<sequence>MSRKCNEGVTHQHQMDNLPLERAPCGCAITNRKSRSRQRSRSNRRPPSGIGVMCLDNVLQDNGTEKNPNYGGEDECHNCGEPLMLLSDDDDNTELCCKTISWLWYSPNVSEGVAPGSEVVITPELTDAALLGLHSRLCRGRGAGDHVVLMSGGTGRRDASA</sequence>
<comment type="caution">
    <text evidence="2">The sequence shown here is derived from an EMBL/GenBank/DDBJ whole genome shotgun (WGS) entry which is preliminary data.</text>
</comment>
<accession>A0ABD2WBA3</accession>
<gene>
    <name evidence="2" type="ORF">TKK_014986</name>
</gene>
<keyword evidence="3" id="KW-1185">Reference proteome</keyword>
<evidence type="ECO:0000313" key="3">
    <source>
        <dbReference type="Proteomes" id="UP001627154"/>
    </source>
</evidence>
<evidence type="ECO:0000313" key="2">
    <source>
        <dbReference type="EMBL" id="KAL3390183.1"/>
    </source>
</evidence>
<dbReference type="AlphaFoldDB" id="A0ABD2WBA3"/>
<dbReference type="EMBL" id="JBJJXI010000121">
    <property type="protein sequence ID" value="KAL3390183.1"/>
    <property type="molecule type" value="Genomic_DNA"/>
</dbReference>
<dbReference type="Proteomes" id="UP001627154">
    <property type="component" value="Unassembled WGS sequence"/>
</dbReference>
<reference evidence="2 3" key="1">
    <citation type="journal article" date="2024" name="bioRxiv">
        <title>A reference genome for Trichogramma kaykai: A tiny desert-dwelling parasitoid wasp with competing sex-ratio distorters.</title>
        <authorList>
            <person name="Culotta J."/>
            <person name="Lindsey A.R."/>
        </authorList>
    </citation>
    <scope>NUCLEOTIDE SEQUENCE [LARGE SCALE GENOMIC DNA]</scope>
    <source>
        <strain evidence="2 3">KSX58</strain>
    </source>
</reference>
<organism evidence="2 3">
    <name type="scientific">Trichogramma kaykai</name>
    <dbReference type="NCBI Taxonomy" id="54128"/>
    <lineage>
        <taxon>Eukaryota</taxon>
        <taxon>Metazoa</taxon>
        <taxon>Ecdysozoa</taxon>
        <taxon>Arthropoda</taxon>
        <taxon>Hexapoda</taxon>
        <taxon>Insecta</taxon>
        <taxon>Pterygota</taxon>
        <taxon>Neoptera</taxon>
        <taxon>Endopterygota</taxon>
        <taxon>Hymenoptera</taxon>
        <taxon>Apocrita</taxon>
        <taxon>Proctotrupomorpha</taxon>
        <taxon>Chalcidoidea</taxon>
        <taxon>Trichogrammatidae</taxon>
        <taxon>Trichogramma</taxon>
    </lineage>
</organism>
<evidence type="ECO:0000256" key="1">
    <source>
        <dbReference type="SAM" id="MobiDB-lite"/>
    </source>
</evidence>
<feature type="region of interest" description="Disordered" evidence="1">
    <location>
        <begin position="32"/>
        <end position="51"/>
    </location>
</feature>
<feature type="compositionally biased region" description="Basic residues" evidence="1">
    <location>
        <begin position="32"/>
        <end position="44"/>
    </location>
</feature>
<name>A0ABD2WBA3_9HYME</name>
<proteinExistence type="predicted"/>